<dbReference type="AlphaFoldDB" id="A0AAE0XNH8"/>
<protein>
    <submittedName>
        <fullName evidence="1">Uncharacterized protein</fullName>
    </submittedName>
</protein>
<comment type="caution">
    <text evidence="1">The sequence shown here is derived from an EMBL/GenBank/DDBJ whole genome shotgun (WGS) entry which is preliminary data.</text>
</comment>
<dbReference type="Proteomes" id="UP001283361">
    <property type="component" value="Unassembled WGS sequence"/>
</dbReference>
<accession>A0AAE0XNH8</accession>
<organism evidence="1 2">
    <name type="scientific">Elysia crispata</name>
    <name type="common">lettuce slug</name>
    <dbReference type="NCBI Taxonomy" id="231223"/>
    <lineage>
        <taxon>Eukaryota</taxon>
        <taxon>Metazoa</taxon>
        <taxon>Spiralia</taxon>
        <taxon>Lophotrochozoa</taxon>
        <taxon>Mollusca</taxon>
        <taxon>Gastropoda</taxon>
        <taxon>Heterobranchia</taxon>
        <taxon>Euthyneura</taxon>
        <taxon>Panpulmonata</taxon>
        <taxon>Sacoglossa</taxon>
        <taxon>Placobranchoidea</taxon>
        <taxon>Plakobranchidae</taxon>
        <taxon>Elysia</taxon>
    </lineage>
</organism>
<reference evidence="1" key="1">
    <citation type="journal article" date="2023" name="G3 (Bethesda)">
        <title>A reference genome for the long-term kleptoplast-retaining sea slug Elysia crispata morphotype clarki.</title>
        <authorList>
            <person name="Eastman K.E."/>
            <person name="Pendleton A.L."/>
            <person name="Shaikh M.A."/>
            <person name="Suttiyut T."/>
            <person name="Ogas R."/>
            <person name="Tomko P."/>
            <person name="Gavelis G."/>
            <person name="Widhalm J.R."/>
            <person name="Wisecaver J.H."/>
        </authorList>
    </citation>
    <scope>NUCLEOTIDE SEQUENCE</scope>
    <source>
        <strain evidence="1">ECLA1</strain>
    </source>
</reference>
<dbReference type="EMBL" id="JAWDGP010007969">
    <property type="protein sequence ID" value="KAK3698666.1"/>
    <property type="molecule type" value="Genomic_DNA"/>
</dbReference>
<evidence type="ECO:0000313" key="1">
    <source>
        <dbReference type="EMBL" id="KAK3698666.1"/>
    </source>
</evidence>
<evidence type="ECO:0000313" key="2">
    <source>
        <dbReference type="Proteomes" id="UP001283361"/>
    </source>
</evidence>
<name>A0AAE0XNH8_9GAST</name>
<gene>
    <name evidence="1" type="ORF">RRG08_046168</name>
</gene>
<proteinExistence type="predicted"/>
<keyword evidence="2" id="KW-1185">Reference proteome</keyword>
<sequence length="105" mass="11612">MGPRRSPLRHRELNTEGTMLEVTGRKTAALLEQLRFVASPQGESRKGEEVIRWRNGTNWSNTTSPLSGLCLHESSRCLSMTLTADGGDSAMINGKDNKWRHSTSG</sequence>